<reference evidence="4" key="1">
    <citation type="journal article" date="2019" name="Int. J. Syst. Evol. Microbiol.">
        <title>The Global Catalogue of Microorganisms (GCM) 10K type strain sequencing project: providing services to taxonomists for standard genome sequencing and annotation.</title>
        <authorList>
            <consortium name="The Broad Institute Genomics Platform"/>
            <consortium name="The Broad Institute Genome Sequencing Center for Infectious Disease"/>
            <person name="Wu L."/>
            <person name="Ma J."/>
        </authorList>
    </citation>
    <scope>NUCLEOTIDE SEQUENCE [LARGE SCALE GENOMIC DNA]</scope>
    <source>
        <strain evidence="4">JCM 11269</strain>
    </source>
</reference>
<proteinExistence type="predicted"/>
<feature type="chain" id="PRO_5045549632" evidence="2">
    <location>
        <begin position="35"/>
        <end position="442"/>
    </location>
</feature>
<dbReference type="InterPro" id="IPR013783">
    <property type="entry name" value="Ig-like_fold"/>
</dbReference>
<organism evidence="3 4">
    <name type="scientific">Streptomyces thermogriseus</name>
    <dbReference type="NCBI Taxonomy" id="75292"/>
    <lineage>
        <taxon>Bacteria</taxon>
        <taxon>Bacillati</taxon>
        <taxon>Actinomycetota</taxon>
        <taxon>Actinomycetes</taxon>
        <taxon>Kitasatosporales</taxon>
        <taxon>Streptomycetaceae</taxon>
        <taxon>Streptomyces</taxon>
    </lineage>
</organism>
<protein>
    <submittedName>
        <fullName evidence="3">Uncharacterized protein</fullName>
    </submittedName>
</protein>
<evidence type="ECO:0000256" key="2">
    <source>
        <dbReference type="SAM" id="SignalP"/>
    </source>
</evidence>
<evidence type="ECO:0000313" key="4">
    <source>
        <dbReference type="Proteomes" id="UP001501072"/>
    </source>
</evidence>
<keyword evidence="4" id="KW-1185">Reference proteome</keyword>
<feature type="signal peptide" evidence="2">
    <location>
        <begin position="1"/>
        <end position="34"/>
    </location>
</feature>
<evidence type="ECO:0000313" key="3">
    <source>
        <dbReference type="EMBL" id="GAA1013420.1"/>
    </source>
</evidence>
<dbReference type="Proteomes" id="UP001501072">
    <property type="component" value="Unassembled WGS sequence"/>
</dbReference>
<dbReference type="EMBL" id="BAAAHU010000045">
    <property type="protein sequence ID" value="GAA1013420.1"/>
    <property type="molecule type" value="Genomic_DNA"/>
</dbReference>
<sequence length="442" mass="46132">MKTATGRWRRLGAHALCAAAALGAALLGAAPASATSDKLGVEAPKEVTLSIAPGSYQEISFGLYHTYGDYRVVNGTLALDLSELAGAAEVSLPESCYLPEPATIAVCDIWEVGALGGTYDGPQFTIGLRTLEGAPAGAALSIGYRGQAETNGPEDVLRTGWGSTSVKVESVPPPPSPDLSLSEPTPTGPVTPGTSLTVPVTFTNKGDAAAEGFRLRVWNSYGLEAAADYAGCAWTPPVLGVEDLLPGGLLDCTFDTVVEPGTTVTLPEPLRFTVASHALFERLDVGVEPLGSTQDRHPEDNVSSALITAENTADFTVRGDEVTGAAGEKVTATIEFRNQGPAWSANVGTGDPVGTITVTAPAGTTVVSAPESCQAESSSTYRCELRHWVNPQERIRFPFELRVDRVIPNATGTVVLRPSPQQAPYAPQPHNNRAELVINATG</sequence>
<feature type="region of interest" description="Disordered" evidence="1">
    <location>
        <begin position="165"/>
        <end position="196"/>
    </location>
</feature>
<gene>
    <name evidence="3" type="ORF">GCM10009564_40030</name>
</gene>
<comment type="caution">
    <text evidence="3">The sequence shown here is derived from an EMBL/GenBank/DDBJ whole genome shotgun (WGS) entry which is preliminary data.</text>
</comment>
<name>A0ABP4DKU0_9ACTN</name>
<dbReference type="RefSeq" id="WP_346073693.1">
    <property type="nucleotide sequence ID" value="NZ_BAAAHU010000045.1"/>
</dbReference>
<feature type="compositionally biased region" description="Low complexity" evidence="1">
    <location>
        <begin position="178"/>
        <end position="196"/>
    </location>
</feature>
<keyword evidence="2" id="KW-0732">Signal</keyword>
<accession>A0ABP4DKU0</accession>
<dbReference type="Gene3D" id="2.60.40.10">
    <property type="entry name" value="Immunoglobulins"/>
    <property type="match status" value="1"/>
</dbReference>
<evidence type="ECO:0000256" key="1">
    <source>
        <dbReference type="SAM" id="MobiDB-lite"/>
    </source>
</evidence>